<evidence type="ECO:0000256" key="1">
    <source>
        <dbReference type="SAM" id="MobiDB-lite"/>
    </source>
</evidence>
<protein>
    <submittedName>
        <fullName evidence="2">Uncharacterized protein</fullName>
    </submittedName>
</protein>
<accession>A0A067CMU9</accession>
<name>A0A067CMU9_SAPPC</name>
<evidence type="ECO:0000313" key="3">
    <source>
        <dbReference type="Proteomes" id="UP000030745"/>
    </source>
</evidence>
<dbReference type="RefSeq" id="XP_012201270.1">
    <property type="nucleotide sequence ID" value="XM_012345880.1"/>
</dbReference>
<proteinExistence type="predicted"/>
<dbReference type="AlphaFoldDB" id="A0A067CMU9"/>
<reference evidence="2 3" key="1">
    <citation type="journal article" date="2013" name="PLoS Genet.">
        <title>Distinctive expansion of potential virulence genes in the genome of the oomycete fish pathogen Saprolegnia parasitica.</title>
        <authorList>
            <person name="Jiang R.H."/>
            <person name="de Bruijn I."/>
            <person name="Haas B.J."/>
            <person name="Belmonte R."/>
            <person name="Lobach L."/>
            <person name="Christie J."/>
            <person name="van den Ackerveken G."/>
            <person name="Bottin A."/>
            <person name="Bulone V."/>
            <person name="Diaz-Moreno S.M."/>
            <person name="Dumas B."/>
            <person name="Fan L."/>
            <person name="Gaulin E."/>
            <person name="Govers F."/>
            <person name="Grenville-Briggs L.J."/>
            <person name="Horner N.R."/>
            <person name="Levin J.Z."/>
            <person name="Mammella M."/>
            <person name="Meijer H.J."/>
            <person name="Morris P."/>
            <person name="Nusbaum C."/>
            <person name="Oome S."/>
            <person name="Phillips A.J."/>
            <person name="van Rooyen D."/>
            <person name="Rzeszutek E."/>
            <person name="Saraiva M."/>
            <person name="Secombes C.J."/>
            <person name="Seidl M.F."/>
            <person name="Snel B."/>
            <person name="Stassen J.H."/>
            <person name="Sykes S."/>
            <person name="Tripathy S."/>
            <person name="van den Berg H."/>
            <person name="Vega-Arreguin J.C."/>
            <person name="Wawra S."/>
            <person name="Young S.K."/>
            <person name="Zeng Q."/>
            <person name="Dieguez-Uribeondo J."/>
            <person name="Russ C."/>
            <person name="Tyler B.M."/>
            <person name="van West P."/>
        </authorList>
    </citation>
    <scope>NUCLEOTIDE SEQUENCE [LARGE SCALE GENOMIC DNA]</scope>
    <source>
        <strain evidence="2 3">CBS 223.65</strain>
    </source>
</reference>
<dbReference type="EMBL" id="KK583213">
    <property type="protein sequence ID" value="KDO28132.1"/>
    <property type="molecule type" value="Genomic_DNA"/>
</dbReference>
<dbReference type="GeneID" id="24141478"/>
<feature type="non-terminal residue" evidence="2">
    <location>
        <position position="1"/>
    </location>
</feature>
<evidence type="ECO:0000313" key="2">
    <source>
        <dbReference type="EMBL" id="KDO28132.1"/>
    </source>
</evidence>
<sequence>SRDSQLRPRCASAHERQQSRANDNTIVAGLPSHRRPQRKMSACTSLALPLDLAPSRQAHFIAVQ</sequence>
<dbReference type="Proteomes" id="UP000030745">
    <property type="component" value="Unassembled WGS sequence"/>
</dbReference>
<dbReference type="VEuPathDB" id="FungiDB:SPRG_20292"/>
<feature type="region of interest" description="Disordered" evidence="1">
    <location>
        <begin position="1"/>
        <end position="25"/>
    </location>
</feature>
<dbReference type="KEGG" id="spar:SPRG_20292"/>
<keyword evidence="3" id="KW-1185">Reference proteome</keyword>
<organism evidence="2 3">
    <name type="scientific">Saprolegnia parasitica (strain CBS 223.65)</name>
    <dbReference type="NCBI Taxonomy" id="695850"/>
    <lineage>
        <taxon>Eukaryota</taxon>
        <taxon>Sar</taxon>
        <taxon>Stramenopiles</taxon>
        <taxon>Oomycota</taxon>
        <taxon>Saprolegniomycetes</taxon>
        <taxon>Saprolegniales</taxon>
        <taxon>Saprolegniaceae</taxon>
        <taxon>Saprolegnia</taxon>
    </lineage>
</organism>
<feature type="compositionally biased region" description="Basic and acidic residues" evidence="1">
    <location>
        <begin position="1"/>
        <end position="18"/>
    </location>
</feature>
<gene>
    <name evidence="2" type="ORF">SPRG_20292</name>
</gene>